<sequence length="137" mass="14950">EHESGTVYPTNTIARATYRTPAGKPVPPHHWAVYDATLKIPPGKVTTYKDLCTHIGAGSPRSVGNALRENPFSPFVPCHRVVTTGLFVGGFRGAWTDMKSPGAASREKLRMLALEGVRFGTGGKLVEKESVWRFEDV</sequence>
<reference evidence="1" key="1">
    <citation type="submission" date="2021-02" db="EMBL/GenBank/DDBJ databases">
        <authorList>
            <consortium name="DOE Joint Genome Institute"/>
            <person name="Ahrendt S."/>
            <person name="Looney B.P."/>
            <person name="Miyauchi S."/>
            <person name="Morin E."/>
            <person name="Drula E."/>
            <person name="Courty P.E."/>
            <person name="Chicoki N."/>
            <person name="Fauchery L."/>
            <person name="Kohler A."/>
            <person name="Kuo A."/>
            <person name="Labutti K."/>
            <person name="Pangilinan J."/>
            <person name="Lipzen A."/>
            <person name="Riley R."/>
            <person name="Andreopoulos W."/>
            <person name="He G."/>
            <person name="Johnson J."/>
            <person name="Barry K.W."/>
            <person name="Grigoriev I.V."/>
            <person name="Nagy L."/>
            <person name="Hibbett D."/>
            <person name="Henrissat B."/>
            <person name="Matheny P.B."/>
            <person name="Labbe J."/>
            <person name="Martin F."/>
        </authorList>
    </citation>
    <scope>NUCLEOTIDE SEQUENCE</scope>
    <source>
        <strain evidence="1">EC-137</strain>
    </source>
</reference>
<evidence type="ECO:0000313" key="2">
    <source>
        <dbReference type="Proteomes" id="UP000814128"/>
    </source>
</evidence>
<proteinExistence type="predicted"/>
<organism evidence="1 2">
    <name type="scientific">Vararia minispora EC-137</name>
    <dbReference type="NCBI Taxonomy" id="1314806"/>
    <lineage>
        <taxon>Eukaryota</taxon>
        <taxon>Fungi</taxon>
        <taxon>Dikarya</taxon>
        <taxon>Basidiomycota</taxon>
        <taxon>Agaricomycotina</taxon>
        <taxon>Agaricomycetes</taxon>
        <taxon>Russulales</taxon>
        <taxon>Lachnocladiaceae</taxon>
        <taxon>Vararia</taxon>
    </lineage>
</organism>
<accession>A0ACB8QFP8</accession>
<dbReference type="EMBL" id="MU273624">
    <property type="protein sequence ID" value="KAI0030400.1"/>
    <property type="molecule type" value="Genomic_DNA"/>
</dbReference>
<gene>
    <name evidence="1" type="ORF">K488DRAFT_54326</name>
</gene>
<evidence type="ECO:0000313" key="1">
    <source>
        <dbReference type="EMBL" id="KAI0030400.1"/>
    </source>
</evidence>
<name>A0ACB8QFP8_9AGAM</name>
<comment type="caution">
    <text evidence="1">The sequence shown here is derived from an EMBL/GenBank/DDBJ whole genome shotgun (WGS) entry which is preliminary data.</text>
</comment>
<dbReference type="Proteomes" id="UP000814128">
    <property type="component" value="Unassembled WGS sequence"/>
</dbReference>
<protein>
    <submittedName>
        <fullName evidence="1">Methylated-DNA--cysteine S-met</fullName>
    </submittedName>
</protein>
<feature type="non-terminal residue" evidence="1">
    <location>
        <position position="1"/>
    </location>
</feature>
<keyword evidence="2" id="KW-1185">Reference proteome</keyword>
<reference evidence="1" key="2">
    <citation type="journal article" date="2022" name="New Phytol.">
        <title>Evolutionary transition to the ectomycorrhizal habit in the genomes of a hyperdiverse lineage of mushroom-forming fungi.</title>
        <authorList>
            <person name="Looney B."/>
            <person name="Miyauchi S."/>
            <person name="Morin E."/>
            <person name="Drula E."/>
            <person name="Courty P.E."/>
            <person name="Kohler A."/>
            <person name="Kuo A."/>
            <person name="LaButti K."/>
            <person name="Pangilinan J."/>
            <person name="Lipzen A."/>
            <person name="Riley R."/>
            <person name="Andreopoulos W."/>
            <person name="He G."/>
            <person name="Johnson J."/>
            <person name="Nolan M."/>
            <person name="Tritt A."/>
            <person name="Barry K.W."/>
            <person name="Grigoriev I.V."/>
            <person name="Nagy L.G."/>
            <person name="Hibbett D."/>
            <person name="Henrissat B."/>
            <person name="Matheny P.B."/>
            <person name="Labbe J."/>
            <person name="Martin F.M."/>
        </authorList>
    </citation>
    <scope>NUCLEOTIDE SEQUENCE</scope>
    <source>
        <strain evidence="1">EC-137</strain>
    </source>
</reference>